<evidence type="ECO:0000256" key="3">
    <source>
        <dbReference type="ARBA" id="ARBA00022989"/>
    </source>
</evidence>
<keyword evidence="3 6" id="KW-1133">Transmembrane helix</keyword>
<dbReference type="GO" id="GO:0022857">
    <property type="term" value="F:transmembrane transporter activity"/>
    <property type="evidence" value="ECO:0007669"/>
    <property type="project" value="InterPro"/>
</dbReference>
<dbReference type="InterPro" id="IPR020846">
    <property type="entry name" value="MFS_dom"/>
</dbReference>
<dbReference type="EMBL" id="JARK01000007">
    <property type="protein sequence ID" value="EYC46107.1"/>
    <property type="molecule type" value="Genomic_DNA"/>
</dbReference>
<dbReference type="PANTHER" id="PTHR24064">
    <property type="entry name" value="SOLUTE CARRIER FAMILY 22 MEMBER"/>
    <property type="match status" value="1"/>
</dbReference>
<keyword evidence="9" id="KW-1185">Reference proteome</keyword>
<evidence type="ECO:0000256" key="1">
    <source>
        <dbReference type="ARBA" id="ARBA00004141"/>
    </source>
</evidence>
<dbReference type="Proteomes" id="UP000024635">
    <property type="component" value="Unassembled WGS sequence"/>
</dbReference>
<dbReference type="InterPro" id="IPR005829">
    <property type="entry name" value="Sugar_transporter_CS"/>
</dbReference>
<evidence type="ECO:0000256" key="6">
    <source>
        <dbReference type="SAM" id="Phobius"/>
    </source>
</evidence>
<evidence type="ECO:0000313" key="8">
    <source>
        <dbReference type="EMBL" id="EYC46107.1"/>
    </source>
</evidence>
<comment type="subcellular location">
    <subcellularLocation>
        <location evidence="1">Membrane</location>
        <topology evidence="1">Multi-pass membrane protein</topology>
    </subcellularLocation>
</comment>
<dbReference type="Pfam" id="PF00083">
    <property type="entry name" value="Sugar_tr"/>
    <property type="match status" value="1"/>
</dbReference>
<dbReference type="PROSITE" id="PS00217">
    <property type="entry name" value="SUGAR_TRANSPORT_2"/>
    <property type="match status" value="1"/>
</dbReference>
<dbReference type="PROSITE" id="PS50850">
    <property type="entry name" value="MFS"/>
    <property type="match status" value="1"/>
</dbReference>
<comment type="caution">
    <text evidence="8">The sequence shown here is derived from an EMBL/GenBank/DDBJ whole genome shotgun (WGS) entry which is preliminary data.</text>
</comment>
<feature type="transmembrane region" description="Helical" evidence="6">
    <location>
        <begin position="199"/>
        <end position="218"/>
    </location>
</feature>
<dbReference type="SUPFAM" id="SSF103473">
    <property type="entry name" value="MFS general substrate transporter"/>
    <property type="match status" value="1"/>
</dbReference>
<feature type="transmembrane region" description="Helical" evidence="6">
    <location>
        <begin position="12"/>
        <end position="32"/>
    </location>
</feature>
<dbReference type="InterPro" id="IPR005828">
    <property type="entry name" value="MFS_sugar_transport-like"/>
</dbReference>
<accession>A0A016X3K6</accession>
<dbReference type="STRING" id="53326.A0A016X3K6"/>
<dbReference type="AlphaFoldDB" id="A0A016X3K6"/>
<gene>
    <name evidence="8" type="primary">Acey_s0407.g906</name>
    <name evidence="8" type="ORF">Y032_0407g906</name>
</gene>
<feature type="transmembrane region" description="Helical" evidence="6">
    <location>
        <begin position="424"/>
        <end position="443"/>
    </location>
</feature>
<feature type="domain" description="Major facilitator superfamily (MFS) profile" evidence="7">
    <location>
        <begin position="13"/>
        <end position="452"/>
    </location>
</feature>
<proteinExistence type="predicted"/>
<feature type="transmembrane region" description="Helical" evidence="6">
    <location>
        <begin position="115"/>
        <end position="136"/>
    </location>
</feature>
<feature type="transmembrane region" description="Helical" evidence="6">
    <location>
        <begin position="277"/>
        <end position="294"/>
    </location>
</feature>
<sequence length="629" mass="71493">MAFYDVNRFHLVVLFTWLFAVFFAAQQIFGIFSNYSPKWKCGNGTISQNCTVFKTCRNNLTFYDDYFQSAAMEFGWICSEEAYLMSAFSQLQFFGVLLGTFTFGTLSDIYGRKPVSLCTLSSGFFANLLTGFAPSWQVLHTLRFFVGLFIGGALVTLGTFVTELLLPEQRMVMRGVFNWGIARIILTTTCMLFPEWRSASIACALLLLPAILGIFFVLPESPTWLHNKQGRIEEMRDAERYIARFAGIEYEAVEHKPIDHVKGVFEMLRTPGILRRLAVLWLMWFVAAFCAYGNDLNSNTIYGNLFVNQILFAVLITISKWILLAVDTWYPAFSRRNLHQGAQSIVCVCFLTLSILTIQQYKGVGVLLVNLVGSVFIEYTWDACFLCAVESLETSCRGSGTGSCSLMARFGAISAPFLTYMNNFWSPSVYFSVFVLGTINLIVSFKYLTETKGVNLDNVTAETVECDGDHFLLQRTVGESDFFVAQRHYDYIMSALFQKPLTELNKTLPKDQWISVGRVLTPTERSDYEMACALKRLIITKMNNLKKADANYQVLFVLVDKRTLRLRIDKQYYTLEEASVRYGINAEEIVKEKQRFLQTSKPVLDRKNNNKSKRQASSGDGPDSKMPRI</sequence>
<protein>
    <recommendedName>
        <fullName evidence="7">Major facilitator superfamily (MFS) profile domain-containing protein</fullName>
    </recommendedName>
</protein>
<evidence type="ECO:0000256" key="5">
    <source>
        <dbReference type="SAM" id="MobiDB-lite"/>
    </source>
</evidence>
<feature type="region of interest" description="Disordered" evidence="5">
    <location>
        <begin position="600"/>
        <end position="629"/>
    </location>
</feature>
<evidence type="ECO:0000313" key="9">
    <source>
        <dbReference type="Proteomes" id="UP000024635"/>
    </source>
</evidence>
<dbReference type="GO" id="GO:0016020">
    <property type="term" value="C:membrane"/>
    <property type="evidence" value="ECO:0007669"/>
    <property type="project" value="UniProtKB-SubCell"/>
</dbReference>
<feature type="transmembrane region" description="Helical" evidence="6">
    <location>
        <begin position="82"/>
        <end position="103"/>
    </location>
</feature>
<organism evidence="8 9">
    <name type="scientific">Ancylostoma ceylanicum</name>
    <dbReference type="NCBI Taxonomy" id="53326"/>
    <lineage>
        <taxon>Eukaryota</taxon>
        <taxon>Metazoa</taxon>
        <taxon>Ecdysozoa</taxon>
        <taxon>Nematoda</taxon>
        <taxon>Chromadorea</taxon>
        <taxon>Rhabditida</taxon>
        <taxon>Rhabditina</taxon>
        <taxon>Rhabditomorpha</taxon>
        <taxon>Strongyloidea</taxon>
        <taxon>Ancylostomatidae</taxon>
        <taxon>Ancylostomatinae</taxon>
        <taxon>Ancylostoma</taxon>
    </lineage>
</organism>
<dbReference type="Gene3D" id="1.20.1250.20">
    <property type="entry name" value="MFS general substrate transporter like domains"/>
    <property type="match status" value="1"/>
</dbReference>
<evidence type="ECO:0000256" key="2">
    <source>
        <dbReference type="ARBA" id="ARBA00022692"/>
    </source>
</evidence>
<reference evidence="9" key="1">
    <citation type="journal article" date="2015" name="Nat. Genet.">
        <title>The genome and transcriptome of the zoonotic hookworm Ancylostoma ceylanicum identify infection-specific gene families.</title>
        <authorList>
            <person name="Schwarz E.M."/>
            <person name="Hu Y."/>
            <person name="Antoshechkin I."/>
            <person name="Miller M.M."/>
            <person name="Sternberg P.W."/>
            <person name="Aroian R.V."/>
        </authorList>
    </citation>
    <scope>NUCLEOTIDE SEQUENCE</scope>
    <source>
        <strain evidence="9">HY135</strain>
    </source>
</reference>
<keyword evidence="4 6" id="KW-0472">Membrane</keyword>
<evidence type="ECO:0000256" key="4">
    <source>
        <dbReference type="ARBA" id="ARBA00023136"/>
    </source>
</evidence>
<feature type="transmembrane region" description="Helical" evidence="6">
    <location>
        <begin position="142"/>
        <end position="164"/>
    </location>
</feature>
<dbReference type="OrthoDB" id="5296287at2759"/>
<feature type="transmembrane region" description="Helical" evidence="6">
    <location>
        <begin position="342"/>
        <end position="361"/>
    </location>
</feature>
<dbReference type="InterPro" id="IPR036259">
    <property type="entry name" value="MFS_trans_sf"/>
</dbReference>
<evidence type="ECO:0000259" key="7">
    <source>
        <dbReference type="PROSITE" id="PS50850"/>
    </source>
</evidence>
<feature type="transmembrane region" description="Helical" evidence="6">
    <location>
        <begin position="306"/>
        <end position="330"/>
    </location>
</feature>
<name>A0A016X3K6_9BILA</name>
<keyword evidence="2 6" id="KW-0812">Transmembrane</keyword>